<feature type="compositionally biased region" description="Low complexity" evidence="1">
    <location>
        <begin position="41"/>
        <end position="55"/>
    </location>
</feature>
<name>A0AAN5D843_9BILA</name>
<feature type="region of interest" description="Disordered" evidence="1">
    <location>
        <begin position="24"/>
        <end position="86"/>
    </location>
</feature>
<dbReference type="EMBL" id="BTRK01000006">
    <property type="protein sequence ID" value="GMR58174.1"/>
    <property type="molecule type" value="Genomic_DNA"/>
</dbReference>
<dbReference type="Proteomes" id="UP001328107">
    <property type="component" value="Unassembled WGS sequence"/>
</dbReference>
<proteinExistence type="predicted"/>
<comment type="caution">
    <text evidence="2">The sequence shown here is derived from an EMBL/GenBank/DDBJ whole genome shotgun (WGS) entry which is preliminary data.</text>
</comment>
<evidence type="ECO:0000313" key="3">
    <source>
        <dbReference type="Proteomes" id="UP001328107"/>
    </source>
</evidence>
<dbReference type="AlphaFoldDB" id="A0AAN5D843"/>
<accession>A0AAN5D843</accession>
<organism evidence="2 3">
    <name type="scientific">Pristionchus mayeri</name>
    <dbReference type="NCBI Taxonomy" id="1317129"/>
    <lineage>
        <taxon>Eukaryota</taxon>
        <taxon>Metazoa</taxon>
        <taxon>Ecdysozoa</taxon>
        <taxon>Nematoda</taxon>
        <taxon>Chromadorea</taxon>
        <taxon>Rhabditida</taxon>
        <taxon>Rhabditina</taxon>
        <taxon>Diplogasteromorpha</taxon>
        <taxon>Diplogasteroidea</taxon>
        <taxon>Neodiplogasteridae</taxon>
        <taxon>Pristionchus</taxon>
    </lineage>
</organism>
<sequence length="86" mass="9523">VLFGILFCKMDNCKGQSKFKIIRIKGTREPSPRMGTRAKKSSSSSGSSSDSNSGKNQKKDDKVLQRIESSKRAKGAKNNQPEMKED</sequence>
<feature type="non-terminal residue" evidence="2">
    <location>
        <position position="1"/>
    </location>
</feature>
<keyword evidence="3" id="KW-1185">Reference proteome</keyword>
<feature type="compositionally biased region" description="Polar residues" evidence="1">
    <location>
        <begin position="77"/>
        <end position="86"/>
    </location>
</feature>
<evidence type="ECO:0000256" key="1">
    <source>
        <dbReference type="SAM" id="MobiDB-lite"/>
    </source>
</evidence>
<gene>
    <name evidence="2" type="ORF">PMAYCL1PPCAC_28369</name>
</gene>
<feature type="non-terminal residue" evidence="2">
    <location>
        <position position="86"/>
    </location>
</feature>
<feature type="compositionally biased region" description="Basic and acidic residues" evidence="1">
    <location>
        <begin position="57"/>
        <end position="71"/>
    </location>
</feature>
<reference evidence="3" key="1">
    <citation type="submission" date="2022-10" db="EMBL/GenBank/DDBJ databases">
        <title>Genome assembly of Pristionchus species.</title>
        <authorList>
            <person name="Yoshida K."/>
            <person name="Sommer R.J."/>
        </authorList>
    </citation>
    <scope>NUCLEOTIDE SEQUENCE [LARGE SCALE GENOMIC DNA]</scope>
    <source>
        <strain evidence="3">RS5460</strain>
    </source>
</reference>
<evidence type="ECO:0000313" key="2">
    <source>
        <dbReference type="EMBL" id="GMR58174.1"/>
    </source>
</evidence>
<protein>
    <submittedName>
        <fullName evidence="2">Uncharacterized protein</fullName>
    </submittedName>
</protein>